<name>A0A9P0HNY0_NEZVI</name>
<evidence type="ECO:0000313" key="1">
    <source>
        <dbReference type="EMBL" id="CAH1405584.1"/>
    </source>
</evidence>
<sequence>MRYRPPLHPVPSDEERAVAMLTWPRASPAESVIKPFKFGQIALYNSSVILTHHSNSTDPYQLVERQQSDWLKKQDTVHWTSVTRGEL</sequence>
<gene>
    <name evidence="1" type="ORF">NEZAVI_LOCUS13762</name>
</gene>
<dbReference type="Proteomes" id="UP001152798">
    <property type="component" value="Chromosome 6"/>
</dbReference>
<reference evidence="1" key="1">
    <citation type="submission" date="2022-01" db="EMBL/GenBank/DDBJ databases">
        <authorList>
            <person name="King R."/>
        </authorList>
    </citation>
    <scope>NUCLEOTIDE SEQUENCE</scope>
</reference>
<protein>
    <submittedName>
        <fullName evidence="1">Uncharacterized protein</fullName>
    </submittedName>
</protein>
<dbReference type="AlphaFoldDB" id="A0A9P0HNY0"/>
<keyword evidence="2" id="KW-1185">Reference proteome</keyword>
<evidence type="ECO:0000313" key="2">
    <source>
        <dbReference type="Proteomes" id="UP001152798"/>
    </source>
</evidence>
<dbReference type="EMBL" id="OV725082">
    <property type="protein sequence ID" value="CAH1405584.1"/>
    <property type="molecule type" value="Genomic_DNA"/>
</dbReference>
<proteinExistence type="predicted"/>
<accession>A0A9P0HNY0</accession>
<organism evidence="1 2">
    <name type="scientific">Nezara viridula</name>
    <name type="common">Southern green stink bug</name>
    <name type="synonym">Cimex viridulus</name>
    <dbReference type="NCBI Taxonomy" id="85310"/>
    <lineage>
        <taxon>Eukaryota</taxon>
        <taxon>Metazoa</taxon>
        <taxon>Ecdysozoa</taxon>
        <taxon>Arthropoda</taxon>
        <taxon>Hexapoda</taxon>
        <taxon>Insecta</taxon>
        <taxon>Pterygota</taxon>
        <taxon>Neoptera</taxon>
        <taxon>Paraneoptera</taxon>
        <taxon>Hemiptera</taxon>
        <taxon>Heteroptera</taxon>
        <taxon>Panheteroptera</taxon>
        <taxon>Pentatomomorpha</taxon>
        <taxon>Pentatomoidea</taxon>
        <taxon>Pentatomidae</taxon>
        <taxon>Pentatominae</taxon>
        <taxon>Nezara</taxon>
    </lineage>
</organism>